<keyword evidence="2" id="KW-1185">Reference proteome</keyword>
<dbReference type="Proteomes" id="UP000653099">
    <property type="component" value="Unassembled WGS sequence"/>
</dbReference>
<sequence length="125" mass="14081">MGTIIECPYAGCDGHQSVEPPDDVWADLLGEYTYNEALGEEDPVTWMRDAEYDVQVECDRFDILPALKHGAFSTILRNSDIYRISRRVPRGLSPRYFTCAGADSREQIGVACCSQDAFDSHSRIR</sequence>
<gene>
    <name evidence="1" type="ORF">GCM10008995_07930</name>
</gene>
<organism evidence="1 2">
    <name type="scientific">Halobellus salinus</name>
    <dbReference type="NCBI Taxonomy" id="931585"/>
    <lineage>
        <taxon>Archaea</taxon>
        <taxon>Methanobacteriati</taxon>
        <taxon>Methanobacteriota</taxon>
        <taxon>Stenosarchaea group</taxon>
        <taxon>Halobacteria</taxon>
        <taxon>Halobacteriales</taxon>
        <taxon>Haloferacaceae</taxon>
        <taxon>Halobellus</taxon>
    </lineage>
</organism>
<proteinExistence type="predicted"/>
<comment type="caution">
    <text evidence="1">The sequence shown here is derived from an EMBL/GenBank/DDBJ whole genome shotgun (WGS) entry which is preliminary data.</text>
</comment>
<dbReference type="AlphaFoldDB" id="A0A830EN56"/>
<protein>
    <submittedName>
        <fullName evidence="1">Uncharacterized protein</fullName>
    </submittedName>
</protein>
<evidence type="ECO:0000313" key="1">
    <source>
        <dbReference type="EMBL" id="GGJ00496.1"/>
    </source>
</evidence>
<reference evidence="1" key="2">
    <citation type="submission" date="2020-09" db="EMBL/GenBank/DDBJ databases">
        <authorList>
            <person name="Sun Q."/>
            <person name="Ohkuma M."/>
        </authorList>
    </citation>
    <scope>NUCLEOTIDE SEQUENCE</scope>
    <source>
        <strain evidence="1">JCM 14359</strain>
    </source>
</reference>
<reference evidence="1" key="1">
    <citation type="journal article" date="2014" name="Int. J. Syst. Evol. Microbiol.">
        <title>Complete genome sequence of Corynebacterium casei LMG S-19264T (=DSM 44701T), isolated from a smear-ripened cheese.</title>
        <authorList>
            <consortium name="US DOE Joint Genome Institute (JGI-PGF)"/>
            <person name="Walter F."/>
            <person name="Albersmeier A."/>
            <person name="Kalinowski J."/>
            <person name="Ruckert C."/>
        </authorList>
    </citation>
    <scope>NUCLEOTIDE SEQUENCE</scope>
    <source>
        <strain evidence="1">JCM 14359</strain>
    </source>
</reference>
<accession>A0A830EN56</accession>
<name>A0A830EN56_9EURY</name>
<evidence type="ECO:0000313" key="2">
    <source>
        <dbReference type="Proteomes" id="UP000653099"/>
    </source>
</evidence>
<dbReference type="EMBL" id="BMOC01000003">
    <property type="protein sequence ID" value="GGJ00496.1"/>
    <property type="molecule type" value="Genomic_DNA"/>
</dbReference>